<dbReference type="Pfam" id="PF00017">
    <property type="entry name" value="SH2"/>
    <property type="match status" value="1"/>
</dbReference>
<dbReference type="InterPro" id="IPR035676">
    <property type="entry name" value="SHC_SH2"/>
</dbReference>
<dbReference type="AlphaFoldDB" id="A6HPX2"/>
<dbReference type="PROSITE" id="PS50001">
    <property type="entry name" value="SH2"/>
    <property type="match status" value="1"/>
</dbReference>
<gene>
    <name evidence="3" type="ORF">rCG_26792</name>
</gene>
<evidence type="ECO:0000259" key="2">
    <source>
        <dbReference type="PROSITE" id="PS50001"/>
    </source>
</evidence>
<feature type="domain" description="SH2" evidence="2">
    <location>
        <begin position="94"/>
        <end position="185"/>
    </location>
</feature>
<organism evidence="3 4">
    <name type="scientific">Rattus norvegicus</name>
    <name type="common">Rat</name>
    <dbReference type="NCBI Taxonomy" id="10116"/>
    <lineage>
        <taxon>Eukaryota</taxon>
        <taxon>Metazoa</taxon>
        <taxon>Chordata</taxon>
        <taxon>Craniata</taxon>
        <taxon>Vertebrata</taxon>
        <taxon>Euteleostomi</taxon>
        <taxon>Mammalia</taxon>
        <taxon>Eutheria</taxon>
        <taxon>Euarchontoglires</taxon>
        <taxon>Glires</taxon>
        <taxon>Rodentia</taxon>
        <taxon>Myomorpha</taxon>
        <taxon>Muroidea</taxon>
        <taxon>Muridae</taxon>
        <taxon>Murinae</taxon>
        <taxon>Rattus</taxon>
    </lineage>
</organism>
<keyword evidence="1" id="KW-0727">SH2 domain</keyword>
<protein>
    <submittedName>
        <fullName evidence="3">RCG26792, isoform CRA_a</fullName>
    </submittedName>
</protein>
<dbReference type="PRINTS" id="PR00401">
    <property type="entry name" value="SH2DOMAIN"/>
</dbReference>
<accession>A6HPX2</accession>
<dbReference type="CDD" id="cd09925">
    <property type="entry name" value="SH2_SHC"/>
    <property type="match status" value="1"/>
</dbReference>
<dbReference type="Proteomes" id="UP000234681">
    <property type="component" value="Chromosome 3"/>
</dbReference>
<name>A6HPX2_RAT</name>
<dbReference type="InterPro" id="IPR051235">
    <property type="entry name" value="CEP152/SHC-Transforming"/>
</dbReference>
<dbReference type="InterPro" id="IPR036860">
    <property type="entry name" value="SH2_dom_sf"/>
</dbReference>
<dbReference type="EMBL" id="CH473949">
    <property type="protein sequence ID" value="EDL80073.1"/>
    <property type="molecule type" value="Genomic_DNA"/>
</dbReference>
<dbReference type="Gene3D" id="3.30.505.10">
    <property type="entry name" value="SH2 domain"/>
    <property type="match status" value="1"/>
</dbReference>
<dbReference type="InterPro" id="IPR000980">
    <property type="entry name" value="SH2"/>
</dbReference>
<dbReference type="SUPFAM" id="SSF55550">
    <property type="entry name" value="SH2 domain"/>
    <property type="match status" value="1"/>
</dbReference>
<reference evidence="4" key="1">
    <citation type="submission" date="2005-09" db="EMBL/GenBank/DDBJ databases">
        <authorList>
            <person name="Mural R.J."/>
            <person name="Li P.W."/>
            <person name="Adams M.D."/>
            <person name="Amanatides P.G."/>
            <person name="Baden-Tillson H."/>
            <person name="Barnstead M."/>
            <person name="Chin S.H."/>
            <person name="Dew I."/>
            <person name="Evans C.A."/>
            <person name="Ferriera S."/>
            <person name="Flanigan M."/>
            <person name="Fosler C."/>
            <person name="Glodek A."/>
            <person name="Gu Z."/>
            <person name="Holt R.A."/>
            <person name="Jennings D."/>
            <person name="Kraft C.L."/>
            <person name="Lu F."/>
            <person name="Nguyen T."/>
            <person name="Nusskern D.R."/>
            <person name="Pfannkoch C.M."/>
            <person name="Sitter C."/>
            <person name="Sutton G.G."/>
            <person name="Venter J.C."/>
            <person name="Wang Z."/>
            <person name="Woodage T."/>
            <person name="Zheng X.H."/>
            <person name="Zhong F."/>
        </authorList>
    </citation>
    <scope>NUCLEOTIDE SEQUENCE [LARGE SCALE GENOMIC DNA]</scope>
    <source>
        <strain>BN</strain>
        <strain evidence="4">Sprague-Dawley</strain>
    </source>
</reference>
<dbReference type="PANTHER" id="PTHR10337">
    <property type="entry name" value="SHC TRANSFORMING PROTEIN"/>
    <property type="match status" value="1"/>
</dbReference>
<dbReference type="FunFam" id="3.30.505.10:FF:000005">
    <property type="entry name" value="SHC-transforming protein 1 isoform 3"/>
    <property type="match status" value="1"/>
</dbReference>
<dbReference type="SMART" id="SM00252">
    <property type="entry name" value="SH2"/>
    <property type="match status" value="1"/>
</dbReference>
<dbReference type="PANTHER" id="PTHR10337:SF12">
    <property type="entry name" value="SHC-TRANSFORMING PROTEIN 4"/>
    <property type="match status" value="1"/>
</dbReference>
<proteinExistence type="predicted"/>
<evidence type="ECO:0000313" key="3">
    <source>
        <dbReference type="EMBL" id="EDL80073.1"/>
    </source>
</evidence>
<evidence type="ECO:0000256" key="1">
    <source>
        <dbReference type="PROSITE-ProRule" id="PRU00191"/>
    </source>
</evidence>
<sequence length="198" mass="21734">MGRSRPIGIPHERAMQSDAASLRHFWRVDLFDDPCYVNTQNMRGCAGNQSSTLPQGSPWHLGKAPETVQPGATAKPGSSHALPHIKQQLWSEECFHGRLSRGAAERLLVKDGDFLVRESVTSPGQFVLSGLQGGQAKHLLLVDPEGKVRTKDHVFDNVGHLIKYHMDNSLPIISSGSEVSLKQPVKKHNNPGLSHSKK</sequence>
<evidence type="ECO:0000313" key="4">
    <source>
        <dbReference type="Proteomes" id="UP000234681"/>
    </source>
</evidence>